<dbReference type="GeneID" id="36326215"/>
<dbReference type="AlphaFoldDB" id="A0A1X6MQX8"/>
<name>A0A1X6MQX8_9APHY</name>
<dbReference type="Proteomes" id="UP000194127">
    <property type="component" value="Unassembled WGS sequence"/>
</dbReference>
<protein>
    <submittedName>
        <fullName evidence="1">Uncharacterized protein</fullName>
    </submittedName>
</protein>
<accession>A0A1X6MQX8</accession>
<evidence type="ECO:0000313" key="2">
    <source>
        <dbReference type="Proteomes" id="UP000194127"/>
    </source>
</evidence>
<dbReference type="EMBL" id="KZ110604">
    <property type="protein sequence ID" value="OSX58582.1"/>
    <property type="molecule type" value="Genomic_DNA"/>
</dbReference>
<gene>
    <name evidence="1" type="ORF">POSPLADRAFT_1060468</name>
</gene>
<keyword evidence="2" id="KW-1185">Reference proteome</keyword>
<dbReference type="RefSeq" id="XP_024335376.1">
    <property type="nucleotide sequence ID" value="XM_024481265.1"/>
</dbReference>
<sequence length="127" mass="14341">MVVAAAVQWSAPDSIIPKVAMRPAFASLTPEKREETLRRKQEYVYKYHNALFASMIAVTQELASSFDVHQELQNPTALVAVDIMLEDAKRYHELLPVARTEIIPFVYTTSRTQSAALPEMSNDKTMI</sequence>
<reference evidence="1 2" key="1">
    <citation type="submission" date="2017-04" db="EMBL/GenBank/DDBJ databases">
        <title>Genome Sequence of the Model Brown-Rot Fungus Postia placenta SB12.</title>
        <authorList>
            <consortium name="DOE Joint Genome Institute"/>
            <person name="Gaskell J."/>
            <person name="Kersten P."/>
            <person name="Larrondo L.F."/>
            <person name="Canessa P."/>
            <person name="Martinez D."/>
            <person name="Hibbett D."/>
            <person name="Schmoll M."/>
            <person name="Kubicek C.P."/>
            <person name="Martinez A.T."/>
            <person name="Yadav J."/>
            <person name="Master E."/>
            <person name="Magnuson J.K."/>
            <person name="James T."/>
            <person name="Yaver D."/>
            <person name="Berka R."/>
            <person name="Labutti K."/>
            <person name="Lipzen A."/>
            <person name="Aerts A."/>
            <person name="Barry K."/>
            <person name="Henrissat B."/>
            <person name="Blanchette R."/>
            <person name="Grigoriev I."/>
            <person name="Cullen D."/>
        </authorList>
    </citation>
    <scope>NUCLEOTIDE SEQUENCE [LARGE SCALE GENOMIC DNA]</scope>
    <source>
        <strain evidence="1 2">MAD-698-R-SB12</strain>
    </source>
</reference>
<evidence type="ECO:0000313" key="1">
    <source>
        <dbReference type="EMBL" id="OSX58582.1"/>
    </source>
</evidence>
<organism evidence="1 2">
    <name type="scientific">Postia placenta MAD-698-R-SB12</name>
    <dbReference type="NCBI Taxonomy" id="670580"/>
    <lineage>
        <taxon>Eukaryota</taxon>
        <taxon>Fungi</taxon>
        <taxon>Dikarya</taxon>
        <taxon>Basidiomycota</taxon>
        <taxon>Agaricomycotina</taxon>
        <taxon>Agaricomycetes</taxon>
        <taxon>Polyporales</taxon>
        <taxon>Adustoporiaceae</taxon>
        <taxon>Rhodonia</taxon>
    </lineage>
</organism>
<proteinExistence type="predicted"/>